<dbReference type="RefSeq" id="WP_278308513.1">
    <property type="nucleotide sequence ID" value="NZ_FOXO01000022.1"/>
</dbReference>
<evidence type="ECO:0000313" key="1">
    <source>
        <dbReference type="EMBL" id="SFQ18059.1"/>
    </source>
</evidence>
<dbReference type="EMBL" id="FOXO01000022">
    <property type="protein sequence ID" value="SFQ18059.1"/>
    <property type="molecule type" value="Genomic_DNA"/>
</dbReference>
<protein>
    <submittedName>
        <fullName evidence="1">Uncharacterized protein</fullName>
    </submittedName>
</protein>
<sequence>MNNLLKKNSVFKPFVMTIHPGRNREGGRTVGSGKVATIVE</sequence>
<accession>A0A1I5WEC1</accession>
<proteinExistence type="predicted"/>
<gene>
    <name evidence="1" type="ORF">SAMN04487928_1226</name>
</gene>
<dbReference type="Proteomes" id="UP000182624">
    <property type="component" value="Unassembled WGS sequence"/>
</dbReference>
<evidence type="ECO:0000313" key="2">
    <source>
        <dbReference type="Proteomes" id="UP000182624"/>
    </source>
</evidence>
<reference evidence="2" key="1">
    <citation type="submission" date="2016-10" db="EMBL/GenBank/DDBJ databases">
        <authorList>
            <person name="Varghese N."/>
            <person name="Submissions S."/>
        </authorList>
    </citation>
    <scope>NUCLEOTIDE SEQUENCE [LARGE SCALE GENOMIC DNA]</scope>
    <source>
        <strain evidence="2">P18</strain>
    </source>
</reference>
<dbReference type="AlphaFoldDB" id="A0A1I5WEC1"/>
<name>A0A1I5WEC1_9FIRM</name>
<keyword evidence="2" id="KW-1185">Reference proteome</keyword>
<organism evidence="1 2">
    <name type="scientific">Butyrivibrio proteoclasticus</name>
    <dbReference type="NCBI Taxonomy" id="43305"/>
    <lineage>
        <taxon>Bacteria</taxon>
        <taxon>Bacillati</taxon>
        <taxon>Bacillota</taxon>
        <taxon>Clostridia</taxon>
        <taxon>Lachnospirales</taxon>
        <taxon>Lachnospiraceae</taxon>
        <taxon>Butyrivibrio</taxon>
    </lineage>
</organism>